<dbReference type="AlphaFoldDB" id="A0A2L1GP31"/>
<dbReference type="EMBL" id="CP021255">
    <property type="protein sequence ID" value="AVD71396.1"/>
    <property type="molecule type" value="Genomic_DNA"/>
</dbReference>
<reference evidence="1" key="2">
    <citation type="journal article" date="2018" name="MBio">
        <title>Insights into the evolution of host association through the isolation and characterization of a novel human periodontal pathobiont, Desulfobulbus oralis.</title>
        <authorList>
            <person name="Cross K.L."/>
            <person name="Chirania P."/>
            <person name="Xiong W."/>
            <person name="Beall C.J."/>
            <person name="Elkins J.G."/>
            <person name="Giannone R.J."/>
            <person name="Griffen A.L."/>
            <person name="Guss A.M."/>
            <person name="Hettich R.L."/>
            <person name="Joshi S.S."/>
            <person name="Mokrzan E.M."/>
            <person name="Martin R.K."/>
            <person name="Zhulin I.B."/>
            <person name="Leys E.J."/>
            <person name="Podar M."/>
        </authorList>
    </citation>
    <scope>NUCLEOTIDE SEQUENCE [LARGE SCALE GENOMIC DNA]</scope>
    <source>
        <strain evidence="1">ORNL</strain>
    </source>
</reference>
<keyword evidence="2" id="KW-1185">Reference proteome</keyword>
<protein>
    <submittedName>
        <fullName evidence="1">Uncharacterized protein</fullName>
    </submittedName>
</protein>
<sequence length="146" mass="15275">MLGEQVVEAEGKLTLVRADGRHVAFAANADGSYTAVLGAGDRIVRNNGGFRLQKANRDLRDYDDQGPLVAASQAGCLGFVYIYSGNELSLIRTVWGGSCVSATAGAGWACRAVWHGLFGSRGLAVRPAARKRVLPASTAAGSRRPG</sequence>
<name>A0A2L1GP31_9BACT</name>
<dbReference type="Proteomes" id="UP000239867">
    <property type="component" value="Chromosome"/>
</dbReference>
<evidence type="ECO:0000313" key="1">
    <source>
        <dbReference type="EMBL" id="AVD71396.1"/>
    </source>
</evidence>
<proteinExistence type="predicted"/>
<evidence type="ECO:0000313" key="2">
    <source>
        <dbReference type="Proteomes" id="UP000239867"/>
    </source>
</evidence>
<dbReference type="KEGG" id="deo:CAY53_07895"/>
<organism evidence="1 2">
    <name type="scientific">Desulfobulbus oralis</name>
    <dbReference type="NCBI Taxonomy" id="1986146"/>
    <lineage>
        <taxon>Bacteria</taxon>
        <taxon>Pseudomonadati</taxon>
        <taxon>Thermodesulfobacteriota</taxon>
        <taxon>Desulfobulbia</taxon>
        <taxon>Desulfobulbales</taxon>
        <taxon>Desulfobulbaceae</taxon>
        <taxon>Desulfobulbus</taxon>
    </lineage>
</organism>
<gene>
    <name evidence="1" type="ORF">CAY53_07895</name>
</gene>
<dbReference type="OrthoDB" id="3712874at2"/>
<reference evidence="1" key="1">
    <citation type="submission" date="2017-05" db="EMBL/GenBank/DDBJ databases">
        <authorList>
            <person name="Song R."/>
            <person name="Chenine A.L."/>
            <person name="Ruprecht R.M."/>
        </authorList>
    </citation>
    <scope>NUCLEOTIDE SEQUENCE</scope>
    <source>
        <strain evidence="1">ORNL</strain>
    </source>
</reference>
<accession>A0A2L1GP31</accession>
<dbReference type="RefSeq" id="WP_104936660.1">
    <property type="nucleotide sequence ID" value="NZ_CP021255.1"/>
</dbReference>